<evidence type="ECO:0000256" key="4">
    <source>
        <dbReference type="ARBA" id="ARBA00022679"/>
    </source>
</evidence>
<feature type="transmembrane region" description="Helical" evidence="8">
    <location>
        <begin position="322"/>
        <end position="340"/>
    </location>
</feature>
<keyword evidence="6 8" id="KW-1133">Transmembrane helix</keyword>
<feature type="transmembrane region" description="Helical" evidence="8">
    <location>
        <begin position="76"/>
        <end position="98"/>
    </location>
</feature>
<evidence type="ECO:0000256" key="2">
    <source>
        <dbReference type="ARBA" id="ARBA00022475"/>
    </source>
</evidence>
<dbReference type="PANTHER" id="PTHR33908:SF11">
    <property type="entry name" value="MEMBRANE PROTEIN"/>
    <property type="match status" value="1"/>
</dbReference>
<evidence type="ECO:0000313" key="10">
    <source>
        <dbReference type="EMBL" id="SZD72473.1"/>
    </source>
</evidence>
<evidence type="ECO:0000256" key="6">
    <source>
        <dbReference type="ARBA" id="ARBA00022989"/>
    </source>
</evidence>
<evidence type="ECO:0000256" key="5">
    <source>
        <dbReference type="ARBA" id="ARBA00022692"/>
    </source>
</evidence>
<reference evidence="10 11" key="1">
    <citation type="submission" date="2018-09" db="EMBL/GenBank/DDBJ databases">
        <authorList>
            <consortium name="Pathogen Informatics"/>
        </authorList>
    </citation>
    <scope>NUCLEOTIDE SEQUENCE [LARGE SCALE GENOMIC DNA]</scope>
    <source>
        <strain evidence="10 11">OH-22767</strain>
    </source>
</reference>
<dbReference type="PANTHER" id="PTHR33908">
    <property type="entry name" value="MANNOSYLTRANSFERASE YKCB-RELATED"/>
    <property type="match status" value="1"/>
</dbReference>
<evidence type="ECO:0000256" key="7">
    <source>
        <dbReference type="ARBA" id="ARBA00023136"/>
    </source>
</evidence>
<name>A0A383U0E1_9FLAO</name>
<organism evidence="10 11">
    <name type="scientific">Candidatus Ornithobacterium hominis</name>
    <dbReference type="NCBI Taxonomy" id="2497989"/>
    <lineage>
        <taxon>Bacteria</taxon>
        <taxon>Pseudomonadati</taxon>
        <taxon>Bacteroidota</taxon>
        <taxon>Flavobacteriia</taxon>
        <taxon>Flavobacteriales</taxon>
        <taxon>Weeksellaceae</taxon>
        <taxon>Ornithobacterium</taxon>
    </lineage>
</organism>
<dbReference type="InterPro" id="IPR050297">
    <property type="entry name" value="LipidA_mod_glycosyltrf_83"/>
</dbReference>
<feature type="transmembrane region" description="Helical" evidence="8">
    <location>
        <begin position="238"/>
        <end position="258"/>
    </location>
</feature>
<evidence type="ECO:0000256" key="8">
    <source>
        <dbReference type="SAM" id="Phobius"/>
    </source>
</evidence>
<keyword evidence="3" id="KW-0328">Glycosyltransferase</keyword>
<feature type="domain" description="Glycosyltransferase RgtA/B/C/D-like" evidence="9">
    <location>
        <begin position="56"/>
        <end position="208"/>
    </location>
</feature>
<dbReference type="RefSeq" id="WP_133298007.1">
    <property type="nucleotide sequence ID" value="NZ_UNSC01000003.1"/>
</dbReference>
<keyword evidence="2" id="KW-1003">Cell membrane</keyword>
<dbReference type="EMBL" id="UNSC01000003">
    <property type="protein sequence ID" value="SZD72473.1"/>
    <property type="molecule type" value="Genomic_DNA"/>
</dbReference>
<keyword evidence="5 8" id="KW-0812">Transmembrane</keyword>
<feature type="transmembrane region" description="Helical" evidence="8">
    <location>
        <begin position="165"/>
        <end position="185"/>
    </location>
</feature>
<comment type="subcellular location">
    <subcellularLocation>
        <location evidence="1">Cell membrane</location>
        <topology evidence="1">Multi-pass membrane protein</topology>
    </subcellularLocation>
</comment>
<dbReference type="GO" id="GO:0009103">
    <property type="term" value="P:lipopolysaccharide biosynthetic process"/>
    <property type="evidence" value="ECO:0007669"/>
    <property type="project" value="UniProtKB-ARBA"/>
</dbReference>
<keyword evidence="7 8" id="KW-0472">Membrane</keyword>
<dbReference type="Proteomes" id="UP000262142">
    <property type="component" value="Unassembled WGS sequence"/>
</dbReference>
<feature type="transmembrane region" description="Helical" evidence="8">
    <location>
        <begin position="130"/>
        <end position="145"/>
    </location>
</feature>
<dbReference type="GO" id="GO:0005886">
    <property type="term" value="C:plasma membrane"/>
    <property type="evidence" value="ECO:0007669"/>
    <property type="project" value="UniProtKB-SubCell"/>
</dbReference>
<dbReference type="Pfam" id="PF13231">
    <property type="entry name" value="PMT_2"/>
    <property type="match status" value="1"/>
</dbReference>
<accession>A0A383U0E1</accession>
<evidence type="ECO:0000256" key="1">
    <source>
        <dbReference type="ARBA" id="ARBA00004651"/>
    </source>
</evidence>
<proteinExistence type="predicted"/>
<evidence type="ECO:0000313" key="11">
    <source>
        <dbReference type="Proteomes" id="UP000262142"/>
    </source>
</evidence>
<keyword evidence="4" id="KW-0808">Transferase</keyword>
<gene>
    <name evidence="10" type="ORF">SAMEA104719789_00919</name>
</gene>
<feature type="transmembrane region" description="Helical" evidence="8">
    <location>
        <begin position="270"/>
        <end position="286"/>
    </location>
</feature>
<dbReference type="GO" id="GO:0016763">
    <property type="term" value="F:pentosyltransferase activity"/>
    <property type="evidence" value="ECO:0007669"/>
    <property type="project" value="TreeGrafter"/>
</dbReference>
<evidence type="ECO:0000259" key="9">
    <source>
        <dbReference type="Pfam" id="PF13231"/>
    </source>
</evidence>
<feature type="transmembrane region" description="Helical" evidence="8">
    <location>
        <begin position="192"/>
        <end position="210"/>
    </location>
</feature>
<feature type="transmembrane region" description="Helical" evidence="8">
    <location>
        <begin position="12"/>
        <end position="29"/>
    </location>
</feature>
<feature type="transmembrane region" description="Helical" evidence="8">
    <location>
        <begin position="104"/>
        <end position="123"/>
    </location>
</feature>
<dbReference type="InterPro" id="IPR038731">
    <property type="entry name" value="RgtA/B/C-like"/>
</dbReference>
<keyword evidence="11" id="KW-1185">Reference proteome</keyword>
<protein>
    <recommendedName>
        <fullName evidence="9">Glycosyltransferase RgtA/B/C/D-like domain-containing protein</fullName>
    </recommendedName>
</protein>
<evidence type="ECO:0000256" key="3">
    <source>
        <dbReference type="ARBA" id="ARBA00022676"/>
    </source>
</evidence>
<dbReference type="AlphaFoldDB" id="A0A383U0E1"/>
<dbReference type="OrthoDB" id="9813729at2"/>
<sequence length="565" mass="66759">MTFLSKSKRLSFGSTLIISAVIYFTLNLVQAWRSQIIDDEAYYFMWSQNPAWGYFDHPPMIAWWDTLGFSLFQNTVGLRLFTIFFSALGYFILGHFLVKNKKELILYNLLFFSMVLFQVFGFIATPDAPLLFFSILYLIFLYHFIQKQSYLNTFSLGLGMALVMYSKYHGALLITFSLLPLIPVFYKNAKAYLAILIALVFYSPHLIWQFQHDFISFNYHIIRRNVHSGFDFKNPTNYLLSVIYISSPFLFFYLIKAFYKFPKDLFKKSLWFIFWLSIVFFLFTSFKRYIQAQWSLITVIPLFILGFDYLKNKKNFFKPLKILSLITIGLIFLARIYFMIPNPPFKIKYHGWKEFMLETKRKTNGNAVFDRYQLTSLYSFYNYPERAYNIATEENRTSQFQLWNDIEEINGEPYTYFSSQLNATDSLALNSRKKEYYKYKKGTSFFNTASFWFQIEKAQISKSKLKLIGQIWNKGDSPITLAPENYTLHLILNQEKFSREIQQKIEIPFRKVNLASKHFSDFELEVPVNIQDLTENPIGYLSLAGQNLPGTIRSNYITFVVDEND</sequence>